<dbReference type="Pfam" id="PF04340">
    <property type="entry name" value="DUF484"/>
    <property type="match status" value="1"/>
</dbReference>
<dbReference type="Proteomes" id="UP000588068">
    <property type="component" value="Unassembled WGS sequence"/>
</dbReference>
<evidence type="ECO:0008006" key="3">
    <source>
        <dbReference type="Google" id="ProtNLM"/>
    </source>
</evidence>
<protein>
    <recommendedName>
        <fullName evidence="3">DUF484 family protein</fullName>
    </recommendedName>
</protein>
<dbReference type="InterPro" id="IPR029016">
    <property type="entry name" value="GAF-like_dom_sf"/>
</dbReference>
<keyword evidence="2" id="KW-1185">Reference proteome</keyword>
<dbReference type="InterPro" id="IPR007435">
    <property type="entry name" value="DUF484"/>
</dbReference>
<dbReference type="Gene3D" id="3.30.450.40">
    <property type="match status" value="1"/>
</dbReference>
<dbReference type="RefSeq" id="WP_184330573.1">
    <property type="nucleotide sequence ID" value="NZ_JACHHZ010000002.1"/>
</dbReference>
<gene>
    <name evidence="1" type="ORF">HNQ60_001667</name>
</gene>
<dbReference type="PANTHER" id="PTHR38765:SF1">
    <property type="entry name" value="DUF484 DOMAIN-CONTAINING PROTEIN"/>
    <property type="match status" value="1"/>
</dbReference>
<comment type="caution">
    <text evidence="1">The sequence shown here is derived from an EMBL/GenBank/DDBJ whole genome shotgun (WGS) entry which is preliminary data.</text>
</comment>
<evidence type="ECO:0000313" key="2">
    <source>
        <dbReference type="Proteomes" id="UP000588068"/>
    </source>
</evidence>
<accession>A0A841HK79</accession>
<dbReference type="PANTHER" id="PTHR38765">
    <property type="entry name" value="DUF484 DOMAIN-CONTAINING PROTEIN"/>
    <property type="match status" value="1"/>
</dbReference>
<dbReference type="AlphaFoldDB" id="A0A841HK79"/>
<sequence>MSKQTVRGVEVDSLPEEVIAEYLQHNPDFFERHSGLLGRLKLPHGKGGSTVSLVERQVSVLREKHDKLESHLHDLIAVARDNDSLADKIHKLSRRLIRARNAAGVIDALESSLREDFGASEWLIVLAPSAESGLHGVTSRHLRVVDPTAAELKMFETLFASGKPRCGQIRDSQRDFLFGTGSVEIGSAALVPLGPQTSAGLLAIGSPDTDRFHPGMSTEFLARIGDLVSEAVGA</sequence>
<organism evidence="1 2">
    <name type="scientific">Povalibacter uvarum</name>
    <dbReference type="NCBI Taxonomy" id="732238"/>
    <lineage>
        <taxon>Bacteria</taxon>
        <taxon>Pseudomonadati</taxon>
        <taxon>Pseudomonadota</taxon>
        <taxon>Gammaproteobacteria</taxon>
        <taxon>Steroidobacterales</taxon>
        <taxon>Steroidobacteraceae</taxon>
        <taxon>Povalibacter</taxon>
    </lineage>
</organism>
<reference evidence="1 2" key="1">
    <citation type="submission" date="2020-08" db="EMBL/GenBank/DDBJ databases">
        <title>Genomic Encyclopedia of Type Strains, Phase IV (KMG-IV): sequencing the most valuable type-strain genomes for metagenomic binning, comparative biology and taxonomic classification.</title>
        <authorList>
            <person name="Goeker M."/>
        </authorList>
    </citation>
    <scope>NUCLEOTIDE SEQUENCE [LARGE SCALE GENOMIC DNA]</scope>
    <source>
        <strain evidence="1 2">DSM 26723</strain>
    </source>
</reference>
<evidence type="ECO:0000313" key="1">
    <source>
        <dbReference type="EMBL" id="MBB6092789.1"/>
    </source>
</evidence>
<name>A0A841HK79_9GAMM</name>
<proteinExistence type="predicted"/>
<dbReference type="EMBL" id="JACHHZ010000002">
    <property type="protein sequence ID" value="MBB6092789.1"/>
    <property type="molecule type" value="Genomic_DNA"/>
</dbReference>